<feature type="non-terminal residue" evidence="2">
    <location>
        <position position="1"/>
    </location>
</feature>
<keyword evidence="3" id="KW-1185">Reference proteome</keyword>
<evidence type="ECO:0000259" key="1">
    <source>
        <dbReference type="Pfam" id="PF14727"/>
    </source>
</evidence>
<reference evidence="2 3" key="1">
    <citation type="journal article" date="2019" name="PLoS Biol.">
        <title>Sex chromosomes control vertical transmission of feminizing Wolbachia symbionts in an isopod.</title>
        <authorList>
            <person name="Becking T."/>
            <person name="Chebbi M.A."/>
            <person name="Giraud I."/>
            <person name="Moumen B."/>
            <person name="Laverre T."/>
            <person name="Caubet Y."/>
            <person name="Peccoud J."/>
            <person name="Gilbert C."/>
            <person name="Cordaux R."/>
        </authorList>
    </citation>
    <scope>NUCLEOTIDE SEQUENCE [LARGE SCALE GENOMIC DNA]</scope>
    <source>
        <strain evidence="2">ANa2</strain>
        <tissue evidence="2">Whole body excluding digestive tract and cuticle</tissue>
    </source>
</reference>
<dbReference type="InterPro" id="IPR026511">
    <property type="entry name" value="PTHB1"/>
</dbReference>
<dbReference type="Pfam" id="PF14727">
    <property type="entry name" value="PHTB1_N"/>
    <property type="match status" value="1"/>
</dbReference>
<dbReference type="EMBL" id="SEYY01014425">
    <property type="protein sequence ID" value="KAB7500308.1"/>
    <property type="molecule type" value="Genomic_DNA"/>
</dbReference>
<dbReference type="PANTHER" id="PTHR20991">
    <property type="entry name" value="PARATHYROID HORMONE-RESPONSIVE B1 GENE"/>
    <property type="match status" value="1"/>
</dbReference>
<evidence type="ECO:0000313" key="2">
    <source>
        <dbReference type="EMBL" id="KAB7500308.1"/>
    </source>
</evidence>
<dbReference type="Proteomes" id="UP000326759">
    <property type="component" value="Unassembled WGS sequence"/>
</dbReference>
<feature type="domain" description="PTHB1 N-terminal" evidence="1">
    <location>
        <begin position="15"/>
        <end position="247"/>
    </location>
</feature>
<feature type="non-terminal residue" evidence="2">
    <location>
        <position position="248"/>
    </location>
</feature>
<dbReference type="GO" id="GO:0016020">
    <property type="term" value="C:membrane"/>
    <property type="evidence" value="ECO:0007669"/>
    <property type="project" value="TreeGrafter"/>
</dbReference>
<dbReference type="PANTHER" id="PTHR20991:SF0">
    <property type="entry name" value="PROTEIN PTHB1"/>
    <property type="match status" value="1"/>
</dbReference>
<evidence type="ECO:0000313" key="3">
    <source>
        <dbReference type="Proteomes" id="UP000326759"/>
    </source>
</evidence>
<dbReference type="InterPro" id="IPR028073">
    <property type="entry name" value="PHTB1_N_dom"/>
</dbReference>
<accession>A0A5N5T326</accession>
<sequence length="248" mass="27869">LYTLQSFENEEEEKETYGYRADHLLLEVALGIPILQLSMGKFVSGNSNLHLCVLHQDHIVIYSVSFISGQTGHGSQAKLTKAYQQNFQRKAYSITTGSFGSVKGKDFIAVQSLDGCISFYEQESLGFVCFLPGFLLPGPMVYLTKSDTLVTQAADWTLQSYTYQTLSVLVQEGAKTTNLKFGGRRIQPEWTQILSEWAIEIEVLVEPGNVSSILILTTRAFMCYKDSGVLKFIKKLEFNPMCFTAYHH</sequence>
<name>A0A5N5T326_9CRUS</name>
<protein>
    <submittedName>
        <fullName evidence="2">Protein PTHB1</fullName>
    </submittedName>
</protein>
<dbReference type="GO" id="GO:0034464">
    <property type="term" value="C:BBSome"/>
    <property type="evidence" value="ECO:0007669"/>
    <property type="project" value="InterPro"/>
</dbReference>
<dbReference type="OrthoDB" id="6354191at2759"/>
<dbReference type="AlphaFoldDB" id="A0A5N5T326"/>
<dbReference type="GO" id="GO:0060271">
    <property type="term" value="P:cilium assembly"/>
    <property type="evidence" value="ECO:0007669"/>
    <property type="project" value="TreeGrafter"/>
</dbReference>
<organism evidence="2 3">
    <name type="scientific">Armadillidium nasatum</name>
    <dbReference type="NCBI Taxonomy" id="96803"/>
    <lineage>
        <taxon>Eukaryota</taxon>
        <taxon>Metazoa</taxon>
        <taxon>Ecdysozoa</taxon>
        <taxon>Arthropoda</taxon>
        <taxon>Crustacea</taxon>
        <taxon>Multicrustacea</taxon>
        <taxon>Malacostraca</taxon>
        <taxon>Eumalacostraca</taxon>
        <taxon>Peracarida</taxon>
        <taxon>Isopoda</taxon>
        <taxon>Oniscidea</taxon>
        <taxon>Crinocheta</taxon>
        <taxon>Armadillidiidae</taxon>
        <taxon>Armadillidium</taxon>
    </lineage>
</organism>
<gene>
    <name evidence="2" type="primary">bbs9</name>
    <name evidence="2" type="ORF">Anas_03829</name>
</gene>
<proteinExistence type="predicted"/>
<comment type="caution">
    <text evidence="2">The sequence shown here is derived from an EMBL/GenBank/DDBJ whole genome shotgun (WGS) entry which is preliminary data.</text>
</comment>